<evidence type="ECO:0000256" key="3">
    <source>
        <dbReference type="ARBA" id="ARBA00023014"/>
    </source>
</evidence>
<keyword evidence="4" id="KW-0472">Membrane</keyword>
<organism evidence="5 6">
    <name type="scientific">Microbacterium ginsengisoli</name>
    <dbReference type="NCBI Taxonomy" id="400772"/>
    <lineage>
        <taxon>Bacteria</taxon>
        <taxon>Bacillati</taxon>
        <taxon>Actinomycetota</taxon>
        <taxon>Actinomycetes</taxon>
        <taxon>Micrococcales</taxon>
        <taxon>Microbacteriaceae</taxon>
        <taxon>Microbacterium</taxon>
    </lineage>
</organism>
<feature type="non-terminal residue" evidence="5">
    <location>
        <position position="152"/>
    </location>
</feature>
<keyword evidence="4" id="KW-1133">Transmembrane helix</keyword>
<gene>
    <name evidence="5" type="ORF">DCP95_02505</name>
</gene>
<keyword evidence="4" id="KW-0812">Transmembrane</keyword>
<keyword evidence="2" id="KW-0408">Iron</keyword>
<dbReference type="PANTHER" id="PTHR43432:SF3">
    <property type="entry name" value="SLR0285 PROTEIN"/>
    <property type="match status" value="1"/>
</dbReference>
<keyword evidence="1" id="KW-0479">Metal-binding</keyword>
<evidence type="ECO:0000256" key="2">
    <source>
        <dbReference type="ARBA" id="ARBA00023004"/>
    </source>
</evidence>
<dbReference type="AlphaFoldDB" id="A0A3C1K9T1"/>
<evidence type="ECO:0000256" key="1">
    <source>
        <dbReference type="ARBA" id="ARBA00022723"/>
    </source>
</evidence>
<feature type="transmembrane region" description="Helical" evidence="4">
    <location>
        <begin position="55"/>
        <end position="74"/>
    </location>
</feature>
<dbReference type="InterPro" id="IPR040086">
    <property type="entry name" value="MJ0683-like"/>
</dbReference>
<keyword evidence="3" id="KW-0411">Iron-sulfur</keyword>
<evidence type="ECO:0000313" key="5">
    <source>
        <dbReference type="EMBL" id="HAN23425.1"/>
    </source>
</evidence>
<name>A0A3C1K9T1_9MICO</name>
<comment type="caution">
    <text evidence="5">The sequence shown here is derived from an EMBL/GenBank/DDBJ whole genome shotgun (WGS) entry which is preliminary data.</text>
</comment>
<feature type="transmembrane region" description="Helical" evidence="4">
    <location>
        <begin position="6"/>
        <end position="22"/>
    </location>
</feature>
<dbReference type="Proteomes" id="UP000257479">
    <property type="component" value="Unassembled WGS sequence"/>
</dbReference>
<sequence length="152" mass="15472">MSILLGLLLGAGALLVVSPWLWPRTSSTRPTRPLSAPALDRLLAEAGFAARRRRAVVLSALALAAVAASAALLLTGVPVVAAVAALAAAGVPVNLLMAPIIPGLTDHEIERVVAAGADAGATSAGYVLLRLPRELHGLFAAWLECHAPARAD</sequence>
<protein>
    <submittedName>
        <fullName evidence="5">Uncharacterized protein</fullName>
    </submittedName>
</protein>
<proteinExistence type="predicted"/>
<accession>A0A3C1K9T1</accession>
<feature type="transmembrane region" description="Helical" evidence="4">
    <location>
        <begin position="80"/>
        <end position="101"/>
    </location>
</feature>
<dbReference type="GO" id="GO:0051536">
    <property type="term" value="F:iron-sulfur cluster binding"/>
    <property type="evidence" value="ECO:0007669"/>
    <property type="project" value="UniProtKB-KW"/>
</dbReference>
<dbReference type="PANTHER" id="PTHR43432">
    <property type="entry name" value="SLR0285 PROTEIN"/>
    <property type="match status" value="1"/>
</dbReference>
<evidence type="ECO:0000313" key="6">
    <source>
        <dbReference type="Proteomes" id="UP000257479"/>
    </source>
</evidence>
<dbReference type="GO" id="GO:0046872">
    <property type="term" value="F:metal ion binding"/>
    <property type="evidence" value="ECO:0007669"/>
    <property type="project" value="UniProtKB-KW"/>
</dbReference>
<reference evidence="5 6" key="1">
    <citation type="journal article" date="2018" name="Nat. Biotechnol.">
        <title>A standardized bacterial taxonomy based on genome phylogeny substantially revises the tree of life.</title>
        <authorList>
            <person name="Parks D.H."/>
            <person name="Chuvochina M."/>
            <person name="Waite D.W."/>
            <person name="Rinke C."/>
            <person name="Skarshewski A."/>
            <person name="Chaumeil P.A."/>
            <person name="Hugenholtz P."/>
        </authorList>
    </citation>
    <scope>NUCLEOTIDE SEQUENCE [LARGE SCALE GENOMIC DNA]</scope>
    <source>
        <strain evidence="5">UBA9152</strain>
    </source>
</reference>
<dbReference type="EMBL" id="DMNG01000040">
    <property type="protein sequence ID" value="HAN23425.1"/>
    <property type="molecule type" value="Genomic_DNA"/>
</dbReference>
<evidence type="ECO:0000256" key="4">
    <source>
        <dbReference type="SAM" id="Phobius"/>
    </source>
</evidence>